<gene>
    <name evidence="1" type="ORF">N656DRAFT_680185</name>
</gene>
<dbReference type="InterPro" id="IPR002110">
    <property type="entry name" value="Ankyrin_rpt"/>
</dbReference>
<proteinExistence type="predicted"/>
<sequence>RLDVDARDCCRRTALLWAAEQKQREVVIQLLNDSRADGNARDSHGKTVLIYAIWYALVSIV</sequence>
<evidence type="ECO:0008006" key="3">
    <source>
        <dbReference type="Google" id="ProtNLM"/>
    </source>
</evidence>
<dbReference type="Proteomes" id="UP001302812">
    <property type="component" value="Unassembled WGS sequence"/>
</dbReference>
<keyword evidence="2" id="KW-1185">Reference proteome</keyword>
<dbReference type="EMBL" id="MU853389">
    <property type="protein sequence ID" value="KAK4106995.1"/>
    <property type="molecule type" value="Genomic_DNA"/>
</dbReference>
<dbReference type="SUPFAM" id="SSF48403">
    <property type="entry name" value="Ankyrin repeat"/>
    <property type="match status" value="1"/>
</dbReference>
<dbReference type="AlphaFoldDB" id="A0AAN6QB81"/>
<dbReference type="Pfam" id="PF12796">
    <property type="entry name" value="Ank_2"/>
    <property type="match status" value="1"/>
</dbReference>
<reference evidence="1" key="2">
    <citation type="submission" date="2023-05" db="EMBL/GenBank/DDBJ databases">
        <authorList>
            <consortium name="Lawrence Berkeley National Laboratory"/>
            <person name="Steindorff A."/>
            <person name="Hensen N."/>
            <person name="Bonometti L."/>
            <person name="Westerberg I."/>
            <person name="Brannstrom I.O."/>
            <person name="Guillou S."/>
            <person name="Cros-Aarteil S."/>
            <person name="Calhoun S."/>
            <person name="Haridas S."/>
            <person name="Kuo A."/>
            <person name="Mondo S."/>
            <person name="Pangilinan J."/>
            <person name="Riley R."/>
            <person name="Labutti K."/>
            <person name="Andreopoulos B."/>
            <person name="Lipzen A."/>
            <person name="Chen C."/>
            <person name="Yanf M."/>
            <person name="Daum C."/>
            <person name="Ng V."/>
            <person name="Clum A."/>
            <person name="Ohm R."/>
            <person name="Martin F."/>
            <person name="Silar P."/>
            <person name="Natvig D."/>
            <person name="Lalanne C."/>
            <person name="Gautier V."/>
            <person name="Ament-Velasquez S.L."/>
            <person name="Kruys A."/>
            <person name="Hutchinson M.I."/>
            <person name="Powell A.J."/>
            <person name="Barry K."/>
            <person name="Miller A.N."/>
            <person name="Grigoriev I.V."/>
            <person name="Debuchy R."/>
            <person name="Gladieux P."/>
            <person name="Thoren M.H."/>
            <person name="Johannesson H."/>
        </authorList>
    </citation>
    <scope>NUCLEOTIDE SEQUENCE</scope>
    <source>
        <strain evidence="1">CBS 508.74</strain>
    </source>
</reference>
<protein>
    <recommendedName>
        <fullName evidence="3">Ankyrin repeat protein</fullName>
    </recommendedName>
</protein>
<dbReference type="Gene3D" id="1.25.40.20">
    <property type="entry name" value="Ankyrin repeat-containing domain"/>
    <property type="match status" value="1"/>
</dbReference>
<feature type="non-terminal residue" evidence="1">
    <location>
        <position position="1"/>
    </location>
</feature>
<name>A0AAN6QB81_9PEZI</name>
<dbReference type="RefSeq" id="XP_064664565.1">
    <property type="nucleotide sequence ID" value="XM_064810543.1"/>
</dbReference>
<evidence type="ECO:0000313" key="2">
    <source>
        <dbReference type="Proteomes" id="UP001302812"/>
    </source>
</evidence>
<organism evidence="1 2">
    <name type="scientific">Canariomyces notabilis</name>
    <dbReference type="NCBI Taxonomy" id="2074819"/>
    <lineage>
        <taxon>Eukaryota</taxon>
        <taxon>Fungi</taxon>
        <taxon>Dikarya</taxon>
        <taxon>Ascomycota</taxon>
        <taxon>Pezizomycotina</taxon>
        <taxon>Sordariomycetes</taxon>
        <taxon>Sordariomycetidae</taxon>
        <taxon>Sordariales</taxon>
        <taxon>Chaetomiaceae</taxon>
        <taxon>Canariomyces</taxon>
    </lineage>
</organism>
<feature type="non-terminal residue" evidence="1">
    <location>
        <position position="61"/>
    </location>
</feature>
<accession>A0AAN6QB81</accession>
<reference evidence="1" key="1">
    <citation type="journal article" date="2023" name="Mol. Phylogenet. Evol.">
        <title>Genome-scale phylogeny and comparative genomics of the fungal order Sordariales.</title>
        <authorList>
            <person name="Hensen N."/>
            <person name="Bonometti L."/>
            <person name="Westerberg I."/>
            <person name="Brannstrom I.O."/>
            <person name="Guillou S."/>
            <person name="Cros-Aarteil S."/>
            <person name="Calhoun S."/>
            <person name="Haridas S."/>
            <person name="Kuo A."/>
            <person name="Mondo S."/>
            <person name="Pangilinan J."/>
            <person name="Riley R."/>
            <person name="LaButti K."/>
            <person name="Andreopoulos B."/>
            <person name="Lipzen A."/>
            <person name="Chen C."/>
            <person name="Yan M."/>
            <person name="Daum C."/>
            <person name="Ng V."/>
            <person name="Clum A."/>
            <person name="Steindorff A."/>
            <person name="Ohm R.A."/>
            <person name="Martin F."/>
            <person name="Silar P."/>
            <person name="Natvig D.O."/>
            <person name="Lalanne C."/>
            <person name="Gautier V."/>
            <person name="Ament-Velasquez S.L."/>
            <person name="Kruys A."/>
            <person name="Hutchinson M.I."/>
            <person name="Powell A.J."/>
            <person name="Barry K."/>
            <person name="Miller A.N."/>
            <person name="Grigoriev I.V."/>
            <person name="Debuchy R."/>
            <person name="Gladieux P."/>
            <person name="Hiltunen Thoren M."/>
            <person name="Johannesson H."/>
        </authorList>
    </citation>
    <scope>NUCLEOTIDE SEQUENCE</scope>
    <source>
        <strain evidence="1">CBS 508.74</strain>
    </source>
</reference>
<evidence type="ECO:0000313" key="1">
    <source>
        <dbReference type="EMBL" id="KAK4106995.1"/>
    </source>
</evidence>
<dbReference type="InterPro" id="IPR036770">
    <property type="entry name" value="Ankyrin_rpt-contain_sf"/>
</dbReference>
<dbReference type="GeneID" id="89934668"/>
<comment type="caution">
    <text evidence="1">The sequence shown here is derived from an EMBL/GenBank/DDBJ whole genome shotgun (WGS) entry which is preliminary data.</text>
</comment>